<evidence type="ECO:0000256" key="1">
    <source>
        <dbReference type="SAM" id="MobiDB-lite"/>
    </source>
</evidence>
<evidence type="ECO:0000313" key="3">
    <source>
        <dbReference type="Proteomes" id="UP001286313"/>
    </source>
</evidence>
<feature type="compositionally biased region" description="Basic and acidic residues" evidence="1">
    <location>
        <begin position="62"/>
        <end position="77"/>
    </location>
</feature>
<evidence type="ECO:0000313" key="2">
    <source>
        <dbReference type="EMBL" id="KAK3876786.1"/>
    </source>
</evidence>
<gene>
    <name evidence="2" type="ORF">Pcinc_018463</name>
</gene>
<accession>A0AAE1KJ31</accession>
<organism evidence="2 3">
    <name type="scientific">Petrolisthes cinctipes</name>
    <name type="common">Flat porcelain crab</name>
    <dbReference type="NCBI Taxonomy" id="88211"/>
    <lineage>
        <taxon>Eukaryota</taxon>
        <taxon>Metazoa</taxon>
        <taxon>Ecdysozoa</taxon>
        <taxon>Arthropoda</taxon>
        <taxon>Crustacea</taxon>
        <taxon>Multicrustacea</taxon>
        <taxon>Malacostraca</taxon>
        <taxon>Eumalacostraca</taxon>
        <taxon>Eucarida</taxon>
        <taxon>Decapoda</taxon>
        <taxon>Pleocyemata</taxon>
        <taxon>Anomura</taxon>
        <taxon>Galatheoidea</taxon>
        <taxon>Porcellanidae</taxon>
        <taxon>Petrolisthes</taxon>
    </lineage>
</organism>
<comment type="caution">
    <text evidence="2">The sequence shown here is derived from an EMBL/GenBank/DDBJ whole genome shotgun (WGS) entry which is preliminary data.</text>
</comment>
<reference evidence="2" key="1">
    <citation type="submission" date="2023-10" db="EMBL/GenBank/DDBJ databases">
        <title>Genome assemblies of two species of porcelain crab, Petrolisthes cinctipes and Petrolisthes manimaculis (Anomura: Porcellanidae).</title>
        <authorList>
            <person name="Angst P."/>
        </authorList>
    </citation>
    <scope>NUCLEOTIDE SEQUENCE</scope>
    <source>
        <strain evidence="2">PB745_01</strain>
        <tissue evidence="2">Gill</tissue>
    </source>
</reference>
<keyword evidence="3" id="KW-1185">Reference proteome</keyword>
<dbReference type="Proteomes" id="UP001286313">
    <property type="component" value="Unassembled WGS sequence"/>
</dbReference>
<dbReference type="AlphaFoldDB" id="A0AAE1KJ31"/>
<sequence>MFASFRLFSCCVCRAQPPEPTRQPPGTRDNQQPRIPDTITVVRRRQTSPPPVFVSSIRTGLARKDRETRGNERRDGVGRGGAGRGGAGRGGVERGKARRRER</sequence>
<proteinExistence type="predicted"/>
<feature type="region of interest" description="Disordered" evidence="1">
    <location>
        <begin position="15"/>
        <end position="102"/>
    </location>
</feature>
<protein>
    <submittedName>
        <fullName evidence="2">Uncharacterized protein</fullName>
    </submittedName>
</protein>
<name>A0AAE1KJ31_PETCI</name>
<dbReference type="EMBL" id="JAWQEG010001776">
    <property type="protein sequence ID" value="KAK3876786.1"/>
    <property type="molecule type" value="Genomic_DNA"/>
</dbReference>
<feature type="compositionally biased region" description="Gly residues" evidence="1">
    <location>
        <begin position="78"/>
        <end position="90"/>
    </location>
</feature>